<sequence length="525" mass="57479">MLVEEFKNCVTERTVIYLNEQKVATLQQAATLAEEFALMHKSVFSKSDPPFHRGFSQRSDDARITQPRAALSGPMAERQCFFCHKPGHLIADCISMKRKQQVPGPKPAGAACRPTKGMGLIKTVSSGSRPELKHWEPVHNKNRFSIPIPTDECFKPFIFTGLVSLTGKSEDQCSVTVLRDTGGSQSFILASVLPVSDTSACDTSTIVRGIGMGFVPAPLHYIHVTSDLVTGLFPVAIRPCFPVEGVDFIMGNDIAGGKVYPAPEVVSVPIDDSEPDDLVNHHPDVFKFSVLTSAQARKQAQEVELSDSLFSSVLSEEVLQPGDGLVDCTSKESEELKESVSASEIPVSLTREALISAQKRDSSLAKCFAAVEGGDCKGLQSFCVDDGVLMRKWVSRMGKSSDDSIEDWGTVQQLVVPIDCRQQVLELAHEHLWSGHLGVTKTYDRMLKHFFWPGMKADIDVLPTLSDCNPSNQEMECTWSPDDYISWEQTGTRGQCAIEQLIHACVAASERSAVGVEISCDLVVR</sequence>
<dbReference type="Gene3D" id="1.10.340.70">
    <property type="match status" value="1"/>
</dbReference>
<keyword evidence="2" id="KW-0479">Metal-binding</keyword>
<dbReference type="FunFam" id="1.10.340.70:FF:000001">
    <property type="entry name" value="Retrovirus-related Pol polyprotein from transposon gypsy-like Protein"/>
    <property type="match status" value="1"/>
</dbReference>
<dbReference type="GO" id="GO:0008270">
    <property type="term" value="F:zinc ion binding"/>
    <property type="evidence" value="ECO:0007669"/>
    <property type="project" value="UniProtKB-KW"/>
</dbReference>
<dbReference type="EMBL" id="JAOPHQ010002015">
    <property type="protein sequence ID" value="KAK0148503.1"/>
    <property type="molecule type" value="Genomic_DNA"/>
</dbReference>
<accession>A0AA47P5P2</accession>
<name>A0AA47P5P2_MERPO</name>
<comment type="caution">
    <text evidence="4">The sequence shown here is derived from an EMBL/GenBank/DDBJ whole genome shotgun (WGS) entry which is preliminary data.</text>
</comment>
<evidence type="ECO:0000313" key="4">
    <source>
        <dbReference type="EMBL" id="KAK0148503.1"/>
    </source>
</evidence>
<keyword evidence="5" id="KW-1185">Reference proteome</keyword>
<reference evidence="4" key="1">
    <citation type="journal article" date="2023" name="Front. Mar. Sci.">
        <title>A new Merluccius polli reference genome to investigate the effects of global change in West African waters.</title>
        <authorList>
            <person name="Mateo J.L."/>
            <person name="Blanco-Fernandez C."/>
            <person name="Garcia-Vazquez E."/>
            <person name="Machado-Schiaffino G."/>
        </authorList>
    </citation>
    <scope>NUCLEOTIDE SEQUENCE</scope>
    <source>
        <strain evidence="4">C29</strain>
        <tissue evidence="4">Fin</tissue>
    </source>
</reference>
<dbReference type="AlphaFoldDB" id="A0AA47P5P2"/>
<dbReference type="Pfam" id="PF17921">
    <property type="entry name" value="Integrase_H2C2"/>
    <property type="match status" value="1"/>
</dbReference>
<dbReference type="GO" id="GO:0003676">
    <property type="term" value="F:nucleic acid binding"/>
    <property type="evidence" value="ECO:0007669"/>
    <property type="project" value="InterPro"/>
</dbReference>
<dbReference type="PANTHER" id="PTHR46888:SF13">
    <property type="entry name" value="RIBONUCLEASE H"/>
    <property type="match status" value="1"/>
</dbReference>
<dbReference type="PROSITE" id="PS50158">
    <property type="entry name" value="ZF_CCHC"/>
    <property type="match status" value="1"/>
</dbReference>
<evidence type="ECO:0000256" key="2">
    <source>
        <dbReference type="PROSITE-ProRule" id="PRU00047"/>
    </source>
</evidence>
<dbReference type="PANTHER" id="PTHR46888">
    <property type="entry name" value="ZINC KNUCKLE DOMAINCONTAINING PROTEIN-RELATED"/>
    <property type="match status" value="1"/>
</dbReference>
<dbReference type="Proteomes" id="UP001174136">
    <property type="component" value="Unassembled WGS sequence"/>
</dbReference>
<dbReference type="SUPFAM" id="SSF57756">
    <property type="entry name" value="Retrovirus zinc finger-like domains"/>
    <property type="match status" value="1"/>
</dbReference>
<evidence type="ECO:0000313" key="5">
    <source>
        <dbReference type="Proteomes" id="UP001174136"/>
    </source>
</evidence>
<keyword evidence="2" id="KW-0862">Zinc</keyword>
<gene>
    <name evidence="4" type="ORF">N1851_011158</name>
</gene>
<feature type="domain" description="CCHC-type" evidence="3">
    <location>
        <begin position="80"/>
        <end position="93"/>
    </location>
</feature>
<dbReference type="InterPro" id="IPR036875">
    <property type="entry name" value="Znf_CCHC_sf"/>
</dbReference>
<dbReference type="InterPro" id="IPR041588">
    <property type="entry name" value="Integrase_H2C2"/>
</dbReference>
<protein>
    <recommendedName>
        <fullName evidence="1">Gypsy retrotransposon integrase-like protein 1</fullName>
    </recommendedName>
</protein>
<evidence type="ECO:0000256" key="1">
    <source>
        <dbReference type="ARBA" id="ARBA00039658"/>
    </source>
</evidence>
<organism evidence="4 5">
    <name type="scientific">Merluccius polli</name>
    <name type="common">Benguela hake</name>
    <name type="synonym">Merluccius cadenati</name>
    <dbReference type="NCBI Taxonomy" id="89951"/>
    <lineage>
        <taxon>Eukaryota</taxon>
        <taxon>Metazoa</taxon>
        <taxon>Chordata</taxon>
        <taxon>Craniata</taxon>
        <taxon>Vertebrata</taxon>
        <taxon>Euteleostomi</taxon>
        <taxon>Actinopterygii</taxon>
        <taxon>Neopterygii</taxon>
        <taxon>Teleostei</taxon>
        <taxon>Neoteleostei</taxon>
        <taxon>Acanthomorphata</taxon>
        <taxon>Zeiogadaria</taxon>
        <taxon>Gadariae</taxon>
        <taxon>Gadiformes</taxon>
        <taxon>Gadoidei</taxon>
        <taxon>Merlucciidae</taxon>
        <taxon>Merluccius</taxon>
    </lineage>
</organism>
<evidence type="ECO:0000259" key="3">
    <source>
        <dbReference type="PROSITE" id="PS50158"/>
    </source>
</evidence>
<dbReference type="InterPro" id="IPR001878">
    <property type="entry name" value="Znf_CCHC"/>
</dbReference>
<dbReference type="Gene3D" id="4.10.60.10">
    <property type="entry name" value="Zinc finger, CCHC-type"/>
    <property type="match status" value="1"/>
</dbReference>
<keyword evidence="2" id="KW-0863">Zinc-finger</keyword>
<proteinExistence type="predicted"/>